<dbReference type="HOGENOM" id="CLU_2601233_0_0_7"/>
<comment type="caution">
    <text evidence="1">The sequence shown here is derived from an EMBL/GenBank/DDBJ whole genome shotgun (WGS) entry which is preliminary data.</text>
</comment>
<dbReference type="AlphaFoldDB" id="V8C865"/>
<evidence type="ECO:0000313" key="1">
    <source>
        <dbReference type="EMBL" id="ETD23539.1"/>
    </source>
</evidence>
<protein>
    <submittedName>
        <fullName evidence="1">Uncharacterized protein</fullName>
    </submittedName>
</protein>
<dbReference type="RefSeq" id="WP_023928086.1">
    <property type="nucleotide sequence ID" value="NZ_KI669454.1"/>
</dbReference>
<keyword evidence="2" id="KW-1185">Reference proteome</keyword>
<dbReference type="OrthoDB" id="9796281at2"/>
<proteinExistence type="predicted"/>
<sequence>MKLRFEILPKEQKDIYPHLKAIKDLGFTLFGETAVALQLGHRVSIDFDFFTDKDISQLHSTLLSISGIEVSEISRQTNN</sequence>
<name>V8C865_9HELI</name>
<evidence type="ECO:0000313" key="2">
    <source>
        <dbReference type="Proteomes" id="UP000018731"/>
    </source>
</evidence>
<dbReference type="Proteomes" id="UP000018731">
    <property type="component" value="Unassembled WGS sequence"/>
</dbReference>
<accession>V8C865</accession>
<organism evidence="1 2">
    <name type="scientific">Helicobacter macacae MIT 99-5501</name>
    <dbReference type="NCBI Taxonomy" id="1357400"/>
    <lineage>
        <taxon>Bacteria</taxon>
        <taxon>Pseudomonadati</taxon>
        <taxon>Campylobacterota</taxon>
        <taxon>Epsilonproteobacteria</taxon>
        <taxon>Campylobacterales</taxon>
        <taxon>Helicobacteraceae</taxon>
        <taxon>Helicobacter</taxon>
    </lineage>
</organism>
<dbReference type="EMBL" id="AZJI01000005">
    <property type="protein sequence ID" value="ETD23539.1"/>
    <property type="molecule type" value="Genomic_DNA"/>
</dbReference>
<reference evidence="1 2" key="1">
    <citation type="journal article" date="2014" name="Genome Announc.">
        <title>Draft genome sequences of six enterohepatic helicobacter species isolated from humans and one from rhesus macaques.</title>
        <authorList>
            <person name="Shen Z."/>
            <person name="Sheh A."/>
            <person name="Young S.K."/>
            <person name="Abouelliel A."/>
            <person name="Ward D.V."/>
            <person name="Earl A.M."/>
            <person name="Fox J.G."/>
        </authorList>
    </citation>
    <scope>NUCLEOTIDE SEQUENCE [LARGE SCALE GENOMIC DNA]</scope>
    <source>
        <strain evidence="1 2">MIT 99-5501</strain>
    </source>
</reference>
<gene>
    <name evidence="1" type="ORF">HMPREF2086_01344</name>
</gene>
<dbReference type="PATRIC" id="fig|1357400.3.peg.1796"/>